<protein>
    <recommendedName>
        <fullName evidence="2">thioredoxin-dependent peroxiredoxin</fullName>
        <ecNumber evidence="2">1.11.1.24</ecNumber>
    </recommendedName>
    <alternativeName>
        <fullName evidence="8">Thioredoxin peroxidase</fullName>
    </alternativeName>
    <alternativeName>
        <fullName evidence="10">Thioredoxin-dependent peroxiredoxin Bcp</fullName>
    </alternativeName>
</protein>
<keyword evidence="5" id="KW-0560">Oxidoreductase</keyword>
<dbReference type="PANTHER" id="PTHR42801:SF7">
    <property type="entry name" value="SLL1159 PROTEIN"/>
    <property type="match status" value="1"/>
</dbReference>
<reference evidence="13 14" key="1">
    <citation type="submission" date="2019-08" db="EMBL/GenBank/DDBJ databases">
        <title>Seonamhaeicola sediminis sp. nov., isolated from marine sediment.</title>
        <authorList>
            <person name="Cao W.R."/>
        </authorList>
    </citation>
    <scope>NUCLEOTIDE SEQUENCE [LARGE SCALE GENOMIC DNA]</scope>
    <source>
        <strain evidence="13 14">B011</strain>
    </source>
</reference>
<dbReference type="GO" id="GO:0045454">
    <property type="term" value="P:cell redox homeostasis"/>
    <property type="evidence" value="ECO:0007669"/>
    <property type="project" value="TreeGrafter"/>
</dbReference>
<comment type="similarity">
    <text evidence="9">Belongs to the peroxiredoxin family. BCP/PrxQ subfamily.</text>
</comment>
<comment type="catalytic activity">
    <reaction evidence="11">
        <text>a hydroperoxide + [thioredoxin]-dithiol = an alcohol + [thioredoxin]-disulfide + H2O</text>
        <dbReference type="Rhea" id="RHEA:62620"/>
        <dbReference type="Rhea" id="RHEA-COMP:10698"/>
        <dbReference type="Rhea" id="RHEA-COMP:10700"/>
        <dbReference type="ChEBI" id="CHEBI:15377"/>
        <dbReference type="ChEBI" id="CHEBI:29950"/>
        <dbReference type="ChEBI" id="CHEBI:30879"/>
        <dbReference type="ChEBI" id="CHEBI:35924"/>
        <dbReference type="ChEBI" id="CHEBI:50058"/>
        <dbReference type="EC" id="1.11.1.24"/>
    </reaction>
</comment>
<organism evidence="13 14">
    <name type="scientific">Seonamhaeicola marinus</name>
    <dbReference type="NCBI Taxonomy" id="1912246"/>
    <lineage>
        <taxon>Bacteria</taxon>
        <taxon>Pseudomonadati</taxon>
        <taxon>Bacteroidota</taxon>
        <taxon>Flavobacteriia</taxon>
        <taxon>Flavobacteriales</taxon>
        <taxon>Flavobacteriaceae</taxon>
    </lineage>
</organism>
<accession>A0A5D0HS11</accession>
<dbReference type="GO" id="GO:0005737">
    <property type="term" value="C:cytoplasm"/>
    <property type="evidence" value="ECO:0007669"/>
    <property type="project" value="TreeGrafter"/>
</dbReference>
<proteinExistence type="inferred from homology"/>
<feature type="domain" description="Thioredoxin" evidence="12">
    <location>
        <begin position="43"/>
        <end position="215"/>
    </location>
</feature>
<comment type="function">
    <text evidence="1">Thiol-specific peroxidase that catalyzes the reduction of hydrogen peroxide and organic hydroperoxides to water and alcohols, respectively. Plays a role in cell protection against oxidative stress by detoxifying peroxides and as sensor of hydrogen peroxide-mediated signaling events.</text>
</comment>
<dbReference type="EMBL" id="VSDQ01000679">
    <property type="protein sequence ID" value="TYA74035.1"/>
    <property type="molecule type" value="Genomic_DNA"/>
</dbReference>
<evidence type="ECO:0000259" key="12">
    <source>
        <dbReference type="PROSITE" id="PS51352"/>
    </source>
</evidence>
<dbReference type="PROSITE" id="PS51352">
    <property type="entry name" value="THIOREDOXIN_2"/>
    <property type="match status" value="1"/>
</dbReference>
<dbReference type="Gene3D" id="3.40.30.10">
    <property type="entry name" value="Glutaredoxin"/>
    <property type="match status" value="1"/>
</dbReference>
<evidence type="ECO:0000256" key="10">
    <source>
        <dbReference type="ARBA" id="ARBA00042639"/>
    </source>
</evidence>
<keyword evidence="4" id="KW-0049">Antioxidant</keyword>
<evidence type="ECO:0000256" key="4">
    <source>
        <dbReference type="ARBA" id="ARBA00022862"/>
    </source>
</evidence>
<dbReference type="GO" id="GO:0034599">
    <property type="term" value="P:cellular response to oxidative stress"/>
    <property type="evidence" value="ECO:0007669"/>
    <property type="project" value="TreeGrafter"/>
</dbReference>
<sequence>MILQDSLDKLREKIEGRLPKSQVDIMHQATRELETSGIGMSVLKVGSKAPEFGLNNQEGTPILSTDLLNEAPLVVTFYRGIWCPYCNTDLAYLKRYKSNVEGLGGNMLSISPQVPKFNKKILEQQRLNFDLLSDRQNEVAAKFGLRWEMVNPLKSLYKDDFKISLPMYNGDDSWTLPIPARFIIDTDGIIKYAEYSIDYTKRPNPEVLIQALKKL</sequence>
<evidence type="ECO:0000256" key="11">
    <source>
        <dbReference type="ARBA" id="ARBA00049091"/>
    </source>
</evidence>
<dbReference type="Pfam" id="PF00578">
    <property type="entry name" value="AhpC-TSA"/>
    <property type="match status" value="1"/>
</dbReference>
<dbReference type="RefSeq" id="WP_148542537.1">
    <property type="nucleotide sequence ID" value="NZ_VSDQ01000679.1"/>
</dbReference>
<keyword evidence="3" id="KW-0575">Peroxidase</keyword>
<dbReference type="InterPro" id="IPR013766">
    <property type="entry name" value="Thioredoxin_domain"/>
</dbReference>
<comment type="caution">
    <text evidence="13">The sequence shown here is derived from an EMBL/GenBank/DDBJ whole genome shotgun (WGS) entry which is preliminary data.</text>
</comment>
<evidence type="ECO:0000256" key="6">
    <source>
        <dbReference type="ARBA" id="ARBA00023157"/>
    </source>
</evidence>
<dbReference type="EC" id="1.11.1.24" evidence="2"/>
<evidence type="ECO:0000313" key="13">
    <source>
        <dbReference type="EMBL" id="TYA74035.1"/>
    </source>
</evidence>
<evidence type="ECO:0000256" key="2">
    <source>
        <dbReference type="ARBA" id="ARBA00013017"/>
    </source>
</evidence>
<dbReference type="InterPro" id="IPR050924">
    <property type="entry name" value="Peroxiredoxin_BCP/PrxQ"/>
</dbReference>
<dbReference type="PANTHER" id="PTHR42801">
    <property type="entry name" value="THIOREDOXIN-DEPENDENT PEROXIDE REDUCTASE"/>
    <property type="match status" value="1"/>
</dbReference>
<dbReference type="InterPro" id="IPR000866">
    <property type="entry name" value="AhpC/TSA"/>
</dbReference>
<dbReference type="AlphaFoldDB" id="A0A5D0HS11"/>
<evidence type="ECO:0000256" key="8">
    <source>
        <dbReference type="ARBA" id="ARBA00032824"/>
    </source>
</evidence>
<dbReference type="CDD" id="cd02970">
    <property type="entry name" value="PRX_like2"/>
    <property type="match status" value="1"/>
</dbReference>
<keyword evidence="14" id="KW-1185">Reference proteome</keyword>
<gene>
    <name evidence="13" type="ORF">FUA24_11860</name>
</gene>
<dbReference type="OrthoDB" id="9809746at2"/>
<evidence type="ECO:0000256" key="5">
    <source>
        <dbReference type="ARBA" id="ARBA00023002"/>
    </source>
</evidence>
<dbReference type="InterPro" id="IPR036249">
    <property type="entry name" value="Thioredoxin-like_sf"/>
</dbReference>
<keyword evidence="7" id="KW-0676">Redox-active center</keyword>
<evidence type="ECO:0000256" key="1">
    <source>
        <dbReference type="ARBA" id="ARBA00003330"/>
    </source>
</evidence>
<dbReference type="SUPFAM" id="SSF52833">
    <property type="entry name" value="Thioredoxin-like"/>
    <property type="match status" value="1"/>
</dbReference>
<evidence type="ECO:0000313" key="14">
    <source>
        <dbReference type="Proteomes" id="UP000323930"/>
    </source>
</evidence>
<dbReference type="Proteomes" id="UP000323930">
    <property type="component" value="Unassembled WGS sequence"/>
</dbReference>
<evidence type="ECO:0000256" key="9">
    <source>
        <dbReference type="ARBA" id="ARBA00038489"/>
    </source>
</evidence>
<evidence type="ECO:0000256" key="7">
    <source>
        <dbReference type="ARBA" id="ARBA00023284"/>
    </source>
</evidence>
<keyword evidence="6" id="KW-1015">Disulfide bond</keyword>
<evidence type="ECO:0000256" key="3">
    <source>
        <dbReference type="ARBA" id="ARBA00022559"/>
    </source>
</evidence>
<dbReference type="GO" id="GO:0008379">
    <property type="term" value="F:thioredoxin peroxidase activity"/>
    <property type="evidence" value="ECO:0007669"/>
    <property type="project" value="TreeGrafter"/>
</dbReference>
<name>A0A5D0HS11_9FLAO</name>